<accession>A0A8J4BSQ9</accession>
<comment type="caution">
    <text evidence="1">The sequence shown here is derived from an EMBL/GenBank/DDBJ whole genome shotgun (WGS) entry which is preliminary data.</text>
</comment>
<dbReference type="AlphaFoldDB" id="A0A8J4BSQ9"/>
<name>A0A8J4BSQ9_9CHLO</name>
<proteinExistence type="predicted"/>
<reference evidence="1" key="1">
    <citation type="journal article" date="2021" name="Proc. Natl. Acad. Sci. U.S.A.">
        <title>Three genomes in the algal genus Volvox reveal the fate of a haploid sex-determining region after a transition to homothallism.</title>
        <authorList>
            <person name="Yamamoto K."/>
            <person name="Hamaji T."/>
            <person name="Kawai-Toyooka H."/>
            <person name="Matsuzaki R."/>
            <person name="Takahashi F."/>
            <person name="Nishimura Y."/>
            <person name="Kawachi M."/>
            <person name="Noguchi H."/>
            <person name="Minakuchi Y."/>
            <person name="Umen J.G."/>
            <person name="Toyoda A."/>
            <person name="Nozaki H."/>
        </authorList>
    </citation>
    <scope>NUCLEOTIDE SEQUENCE</scope>
    <source>
        <strain evidence="1">NIES-3780</strain>
    </source>
</reference>
<evidence type="ECO:0000313" key="2">
    <source>
        <dbReference type="Proteomes" id="UP000747399"/>
    </source>
</evidence>
<feature type="non-terminal residue" evidence="1">
    <location>
        <position position="1"/>
    </location>
</feature>
<organism evidence="1 2">
    <name type="scientific">Volvox africanus</name>
    <dbReference type="NCBI Taxonomy" id="51714"/>
    <lineage>
        <taxon>Eukaryota</taxon>
        <taxon>Viridiplantae</taxon>
        <taxon>Chlorophyta</taxon>
        <taxon>core chlorophytes</taxon>
        <taxon>Chlorophyceae</taxon>
        <taxon>CS clade</taxon>
        <taxon>Chlamydomonadales</taxon>
        <taxon>Volvocaceae</taxon>
        <taxon>Volvox</taxon>
    </lineage>
</organism>
<dbReference type="EMBL" id="BNCO01000105">
    <property type="protein sequence ID" value="GIL67880.1"/>
    <property type="molecule type" value="Genomic_DNA"/>
</dbReference>
<keyword evidence="2" id="KW-1185">Reference proteome</keyword>
<sequence length="104" mass="10658">PPPPPPPGPGGECTAGSSIGMRGPPPPCCTCAMSIAGGINPPTDARPPAIGPTWWPMWGTTPACCAKLCTAAIAPLSSIPRSRPIYSLSKRRSIFSLVESSSFL</sequence>
<feature type="non-terminal residue" evidence="1">
    <location>
        <position position="104"/>
    </location>
</feature>
<gene>
    <name evidence="1" type="ORF">Vafri_21159</name>
</gene>
<protein>
    <submittedName>
        <fullName evidence="1">Uncharacterized protein</fullName>
    </submittedName>
</protein>
<dbReference type="Proteomes" id="UP000747399">
    <property type="component" value="Unassembled WGS sequence"/>
</dbReference>
<evidence type="ECO:0000313" key="1">
    <source>
        <dbReference type="EMBL" id="GIL67880.1"/>
    </source>
</evidence>